<proteinExistence type="predicted"/>
<keyword evidence="3" id="KW-1185">Reference proteome</keyword>
<protein>
    <submittedName>
        <fullName evidence="2">Uncharacterized protein</fullName>
    </submittedName>
</protein>
<evidence type="ECO:0000313" key="2">
    <source>
        <dbReference type="EMBL" id="KAH0540377.1"/>
    </source>
</evidence>
<dbReference type="Proteomes" id="UP000826195">
    <property type="component" value="Unassembled WGS sequence"/>
</dbReference>
<evidence type="ECO:0000313" key="3">
    <source>
        <dbReference type="Proteomes" id="UP000826195"/>
    </source>
</evidence>
<dbReference type="EMBL" id="JAHXZJ010002609">
    <property type="protein sequence ID" value="KAH0540377.1"/>
    <property type="molecule type" value="Genomic_DNA"/>
</dbReference>
<feature type="compositionally biased region" description="Basic and acidic residues" evidence="1">
    <location>
        <begin position="97"/>
        <end position="109"/>
    </location>
</feature>
<feature type="compositionally biased region" description="Basic residues" evidence="1">
    <location>
        <begin position="87"/>
        <end position="96"/>
    </location>
</feature>
<dbReference type="AlphaFoldDB" id="A0AAV7HYS1"/>
<accession>A0AAV7HYS1</accession>
<feature type="region of interest" description="Disordered" evidence="1">
    <location>
        <begin position="25"/>
        <end position="122"/>
    </location>
</feature>
<organism evidence="2 3">
    <name type="scientific">Cotesia glomerata</name>
    <name type="common">Lepidopteran parasitic wasp</name>
    <name type="synonym">Apanteles glomeratus</name>
    <dbReference type="NCBI Taxonomy" id="32391"/>
    <lineage>
        <taxon>Eukaryota</taxon>
        <taxon>Metazoa</taxon>
        <taxon>Ecdysozoa</taxon>
        <taxon>Arthropoda</taxon>
        <taxon>Hexapoda</taxon>
        <taxon>Insecta</taxon>
        <taxon>Pterygota</taxon>
        <taxon>Neoptera</taxon>
        <taxon>Endopterygota</taxon>
        <taxon>Hymenoptera</taxon>
        <taxon>Apocrita</taxon>
        <taxon>Ichneumonoidea</taxon>
        <taxon>Braconidae</taxon>
        <taxon>Microgastrinae</taxon>
        <taxon>Cotesia</taxon>
    </lineage>
</organism>
<gene>
    <name evidence="2" type="ORF">KQX54_016655</name>
</gene>
<evidence type="ECO:0000256" key="1">
    <source>
        <dbReference type="SAM" id="MobiDB-lite"/>
    </source>
</evidence>
<feature type="compositionally biased region" description="Polar residues" evidence="1">
    <location>
        <begin position="28"/>
        <end position="51"/>
    </location>
</feature>
<name>A0AAV7HYS1_COTGL</name>
<reference evidence="2 3" key="1">
    <citation type="journal article" date="2021" name="J. Hered.">
        <title>A chromosome-level genome assembly of the parasitoid wasp, Cotesia glomerata (Hymenoptera: Braconidae).</title>
        <authorList>
            <person name="Pinto B.J."/>
            <person name="Weis J.J."/>
            <person name="Gamble T."/>
            <person name="Ode P.J."/>
            <person name="Paul R."/>
            <person name="Zaspel J.M."/>
        </authorList>
    </citation>
    <scope>NUCLEOTIDE SEQUENCE [LARGE SCALE GENOMIC DNA]</scope>
    <source>
        <strain evidence="2">CgM1</strain>
    </source>
</reference>
<comment type="caution">
    <text evidence="2">The sequence shown here is derived from an EMBL/GenBank/DDBJ whole genome shotgun (WGS) entry which is preliminary data.</text>
</comment>
<sequence>MEIKLAIQLEMLKHEILEALNAEKKTRTNSQDLVVPQKQSLLSEATQSSEISPLDPWEDADEHFEAESFKRRFRGPEQQNEKEANKKIPRRKARKSKSNDDLRKREIKANKKQGVHWQEEAVKSRSGRKLRIGEMGCKKITRPVCETPGRIFFKKTRAEDLIKREGAAQNSGQQFRVENPGGTREGNFIKSPLLSLVQWQALTRRRNGRKEFCWREIRWWCCRKRLDHQRKEEDARKKTKKVTTSHMREVNEASGTGEENIYILGDMNARTKTRKQAQLLTCWRMILPLPENPKDKMLNSEGKLFEDLGGSWVSSIN</sequence>